<proteinExistence type="predicted"/>
<reference evidence="2 3" key="1">
    <citation type="submission" date="2022-10" db="EMBL/GenBank/DDBJ databases">
        <title>Luteolibacter flavescens strain MCCC 1K03193, whole genome shotgun sequencing project.</title>
        <authorList>
            <person name="Zhao G."/>
            <person name="Shen L."/>
        </authorList>
    </citation>
    <scope>NUCLEOTIDE SEQUENCE [LARGE SCALE GENOMIC DNA]</scope>
    <source>
        <strain evidence="2 3">MCCC 1K03193</strain>
    </source>
</reference>
<keyword evidence="1" id="KW-0812">Transmembrane</keyword>
<dbReference type="InterPro" id="IPR013320">
    <property type="entry name" value="ConA-like_dom_sf"/>
</dbReference>
<dbReference type="PANTHER" id="PTHR30273:SF2">
    <property type="entry name" value="PROTEIN FECR"/>
    <property type="match status" value="1"/>
</dbReference>
<dbReference type="Gene3D" id="2.60.120.1440">
    <property type="match status" value="1"/>
</dbReference>
<sequence>MKPRPPVSRRLEQAFQDLEDGTIAADDHVWLMEQLRENAEARRAYRKHMSFATLMHWTAEASIPEDGQDDRSVVVFPRRTSGASRRVIYAAAAMVALLAVAGSLIFWHAGKQPPAQVIAGGNARWHYSSGGIGAEGEFLPGTRLVVEQGNLEIVTRKRTRIVVEGPATLEISDPRQVSVSSGKAWFEMGAEDRDLTVMTERLRARTSATRFGVAVSTGSDRIQVESGEVLLEPRLPGISPVTLRSGEAAITDLVGRSKLTPADPGLFVAELQSEPAYIHWSFDQESGGAFPATGRGMQTVPLTVRDLDGRAVMPRQAEGAFGAGLDLTDGKSFAESAFAGISGGGPRTVAVWVKGWPIERRSTADAVDYTPSVVMWGDESIEGGSWTLRAHCVSGIIGTQWGTTGFLTAGKIGTRRVLDGEWHHIACVFTGEVSETGMVKVAHYIDGEPVPITWATLGAGVDTRAGGGPATRLRVACDSMMPGGPGNVPVMVDELFIIRGALSDEQVKILYQENRFVPGD</sequence>
<evidence type="ECO:0000256" key="1">
    <source>
        <dbReference type="SAM" id="Phobius"/>
    </source>
</evidence>
<keyword evidence="1" id="KW-0472">Membrane</keyword>
<protein>
    <submittedName>
        <fullName evidence="2">LamG domain-containing protein</fullName>
    </submittedName>
</protein>
<dbReference type="SUPFAM" id="SSF49899">
    <property type="entry name" value="Concanavalin A-like lectins/glucanases"/>
    <property type="match status" value="1"/>
</dbReference>
<keyword evidence="1" id="KW-1133">Transmembrane helix</keyword>
<keyword evidence="3" id="KW-1185">Reference proteome</keyword>
<organism evidence="2 3">
    <name type="scientific">Luteolibacter flavescens</name>
    <dbReference type="NCBI Taxonomy" id="1859460"/>
    <lineage>
        <taxon>Bacteria</taxon>
        <taxon>Pseudomonadati</taxon>
        <taxon>Verrucomicrobiota</taxon>
        <taxon>Verrucomicrobiia</taxon>
        <taxon>Verrucomicrobiales</taxon>
        <taxon>Verrucomicrobiaceae</taxon>
        <taxon>Luteolibacter</taxon>
    </lineage>
</organism>
<gene>
    <name evidence="2" type="ORF">OKA04_16500</name>
</gene>
<comment type="caution">
    <text evidence="2">The sequence shown here is derived from an EMBL/GenBank/DDBJ whole genome shotgun (WGS) entry which is preliminary data.</text>
</comment>
<dbReference type="EMBL" id="JAPDDS010000009">
    <property type="protein sequence ID" value="MCW1886340.1"/>
    <property type="molecule type" value="Genomic_DNA"/>
</dbReference>
<accession>A0ABT3FRZ6</accession>
<dbReference type="Proteomes" id="UP001207930">
    <property type="component" value="Unassembled WGS sequence"/>
</dbReference>
<evidence type="ECO:0000313" key="2">
    <source>
        <dbReference type="EMBL" id="MCW1886340.1"/>
    </source>
</evidence>
<dbReference type="Gene3D" id="2.60.120.200">
    <property type="match status" value="1"/>
</dbReference>
<name>A0ABT3FRZ6_9BACT</name>
<evidence type="ECO:0000313" key="3">
    <source>
        <dbReference type="Proteomes" id="UP001207930"/>
    </source>
</evidence>
<dbReference type="InterPro" id="IPR012373">
    <property type="entry name" value="Ferrdict_sens_TM"/>
</dbReference>
<dbReference type="PANTHER" id="PTHR30273">
    <property type="entry name" value="PERIPLASMIC SIGNAL SENSOR AND SIGMA FACTOR ACTIVATOR FECR-RELATED"/>
    <property type="match status" value="1"/>
</dbReference>
<feature type="transmembrane region" description="Helical" evidence="1">
    <location>
        <begin position="87"/>
        <end position="107"/>
    </location>
</feature>